<proteinExistence type="predicted"/>
<protein>
    <submittedName>
        <fullName evidence="5">Winged helix-turn-helix transcriptional regulator</fullName>
    </submittedName>
</protein>
<dbReference type="PANTHER" id="PTHR33204">
    <property type="entry name" value="TRANSCRIPTIONAL REGULATOR, MARR FAMILY"/>
    <property type="match status" value="1"/>
</dbReference>
<keyword evidence="2" id="KW-0238">DNA-binding</keyword>
<evidence type="ECO:0000313" key="5">
    <source>
        <dbReference type="EMBL" id="MFD2647354.1"/>
    </source>
</evidence>
<organism evidence="5 6">
    <name type="scientific">Devosia albogilva</name>
    <dbReference type="NCBI Taxonomy" id="429726"/>
    <lineage>
        <taxon>Bacteria</taxon>
        <taxon>Pseudomonadati</taxon>
        <taxon>Pseudomonadota</taxon>
        <taxon>Alphaproteobacteria</taxon>
        <taxon>Hyphomicrobiales</taxon>
        <taxon>Devosiaceae</taxon>
        <taxon>Devosia</taxon>
    </lineage>
</organism>
<comment type="caution">
    <text evidence="5">The sequence shown here is derived from an EMBL/GenBank/DDBJ whole genome shotgun (WGS) entry which is preliminary data.</text>
</comment>
<dbReference type="EMBL" id="JBHUNP010000001">
    <property type="protein sequence ID" value="MFD2647354.1"/>
    <property type="molecule type" value="Genomic_DNA"/>
</dbReference>
<evidence type="ECO:0000256" key="1">
    <source>
        <dbReference type="ARBA" id="ARBA00023015"/>
    </source>
</evidence>
<dbReference type="PANTHER" id="PTHR33204:SF18">
    <property type="entry name" value="TRANSCRIPTIONAL REGULATORY PROTEIN"/>
    <property type="match status" value="1"/>
</dbReference>
<dbReference type="InterPro" id="IPR036390">
    <property type="entry name" value="WH_DNA-bd_sf"/>
</dbReference>
<dbReference type="Pfam" id="PF01638">
    <property type="entry name" value="HxlR"/>
    <property type="match status" value="1"/>
</dbReference>
<reference evidence="6" key="1">
    <citation type="journal article" date="2019" name="Int. J. Syst. Evol. Microbiol.">
        <title>The Global Catalogue of Microorganisms (GCM) 10K type strain sequencing project: providing services to taxonomists for standard genome sequencing and annotation.</title>
        <authorList>
            <consortium name="The Broad Institute Genomics Platform"/>
            <consortium name="The Broad Institute Genome Sequencing Center for Infectious Disease"/>
            <person name="Wu L."/>
            <person name="Ma J."/>
        </authorList>
    </citation>
    <scope>NUCLEOTIDE SEQUENCE [LARGE SCALE GENOMIC DNA]</scope>
    <source>
        <strain evidence="6">CCM 7427</strain>
    </source>
</reference>
<accession>A0ABW5QI42</accession>
<evidence type="ECO:0000259" key="4">
    <source>
        <dbReference type="PROSITE" id="PS51118"/>
    </source>
</evidence>
<name>A0ABW5QI42_9HYPH</name>
<feature type="domain" description="HTH hxlR-type" evidence="4">
    <location>
        <begin position="8"/>
        <end position="107"/>
    </location>
</feature>
<dbReference type="InterPro" id="IPR036388">
    <property type="entry name" value="WH-like_DNA-bd_sf"/>
</dbReference>
<evidence type="ECO:0000313" key="6">
    <source>
        <dbReference type="Proteomes" id="UP001597521"/>
    </source>
</evidence>
<keyword evidence="3" id="KW-0804">Transcription</keyword>
<dbReference type="Proteomes" id="UP001597521">
    <property type="component" value="Unassembled WGS sequence"/>
</dbReference>
<dbReference type="InterPro" id="IPR002577">
    <property type="entry name" value="HTH_HxlR"/>
</dbReference>
<sequence>MKEPKSGCPINLGLEVFGDRWTLLILRDIMFADRRSFRDIQASEESISAKTLTDRITMLLAEEILVRSADPAHSQRSILKLTRKGIDLLPLLVDIAVWSLLYKAVDPGLADIAHAARADREGFIRAETKRLLDRDL</sequence>
<dbReference type="RefSeq" id="WP_386832384.1">
    <property type="nucleotide sequence ID" value="NZ_JBHUNP010000001.1"/>
</dbReference>
<dbReference type="PROSITE" id="PS51118">
    <property type="entry name" value="HTH_HXLR"/>
    <property type="match status" value="1"/>
</dbReference>
<evidence type="ECO:0000256" key="3">
    <source>
        <dbReference type="ARBA" id="ARBA00023163"/>
    </source>
</evidence>
<dbReference type="SUPFAM" id="SSF46785">
    <property type="entry name" value="Winged helix' DNA-binding domain"/>
    <property type="match status" value="1"/>
</dbReference>
<dbReference type="Gene3D" id="1.10.10.10">
    <property type="entry name" value="Winged helix-like DNA-binding domain superfamily/Winged helix DNA-binding domain"/>
    <property type="match status" value="1"/>
</dbReference>
<evidence type="ECO:0000256" key="2">
    <source>
        <dbReference type="ARBA" id="ARBA00023125"/>
    </source>
</evidence>
<keyword evidence="6" id="KW-1185">Reference proteome</keyword>
<gene>
    <name evidence="5" type="ORF">ACFSX5_06025</name>
</gene>
<keyword evidence="1" id="KW-0805">Transcription regulation</keyword>